<sequence>MDPHLSDYSQTDRLRTQIGEQARNNPSFYGTLVDGVNGLLQRGGFGISPASHGSVMENLEGVSRGTMSQSTAHFRESRTFAQDALSSYAHGRFVQGEMERFGATLNLVGGVGMSAVEGAQWTFQQAREGARYLLGY</sequence>
<accession>A0A085WVN6</accession>
<dbReference type="AlphaFoldDB" id="A0A085WVN6"/>
<evidence type="ECO:0000313" key="2">
    <source>
        <dbReference type="Proteomes" id="UP000028725"/>
    </source>
</evidence>
<evidence type="ECO:0000313" key="1">
    <source>
        <dbReference type="EMBL" id="KFE71749.1"/>
    </source>
</evidence>
<dbReference type="Proteomes" id="UP000028725">
    <property type="component" value="Unassembled WGS sequence"/>
</dbReference>
<gene>
    <name evidence="1" type="ORF">DB31_0010</name>
</gene>
<comment type="caution">
    <text evidence="1">The sequence shown here is derived from an EMBL/GenBank/DDBJ whole genome shotgun (WGS) entry which is preliminary data.</text>
</comment>
<protein>
    <submittedName>
        <fullName evidence="1">Uncharacterized protein</fullName>
    </submittedName>
</protein>
<name>A0A085WVN6_9BACT</name>
<organism evidence="1 2">
    <name type="scientific">Hyalangium minutum</name>
    <dbReference type="NCBI Taxonomy" id="394096"/>
    <lineage>
        <taxon>Bacteria</taxon>
        <taxon>Pseudomonadati</taxon>
        <taxon>Myxococcota</taxon>
        <taxon>Myxococcia</taxon>
        <taxon>Myxococcales</taxon>
        <taxon>Cystobacterineae</taxon>
        <taxon>Archangiaceae</taxon>
        <taxon>Hyalangium</taxon>
    </lineage>
</organism>
<keyword evidence="2" id="KW-1185">Reference proteome</keyword>
<reference evidence="1 2" key="1">
    <citation type="submission" date="2014-04" db="EMBL/GenBank/DDBJ databases">
        <title>Genome assembly of Hyalangium minutum DSM 14724.</title>
        <authorList>
            <person name="Sharma G."/>
            <person name="Subramanian S."/>
        </authorList>
    </citation>
    <scope>NUCLEOTIDE SEQUENCE [LARGE SCALE GENOMIC DNA]</scope>
    <source>
        <strain evidence="1 2">DSM 14724</strain>
    </source>
</reference>
<dbReference type="STRING" id="394096.DB31_0010"/>
<proteinExistence type="predicted"/>
<dbReference type="EMBL" id="JMCB01000001">
    <property type="protein sequence ID" value="KFE71749.1"/>
    <property type="molecule type" value="Genomic_DNA"/>
</dbReference>